<evidence type="ECO:0000313" key="2">
    <source>
        <dbReference type="Proteomes" id="UP000309186"/>
    </source>
</evidence>
<dbReference type="OrthoDB" id="9810066at2"/>
<evidence type="ECO:0008006" key="3">
    <source>
        <dbReference type="Google" id="ProtNLM"/>
    </source>
</evidence>
<dbReference type="SUPFAM" id="SSF159501">
    <property type="entry name" value="EreA/ChaN-like"/>
    <property type="match status" value="1"/>
</dbReference>
<dbReference type="PROSITE" id="PS51257">
    <property type="entry name" value="PROKAR_LIPOPROTEIN"/>
    <property type="match status" value="1"/>
</dbReference>
<dbReference type="InterPro" id="IPR007815">
    <property type="entry name" value="Emycin_Estase"/>
</dbReference>
<dbReference type="CDD" id="cd14728">
    <property type="entry name" value="Ere-like"/>
    <property type="match status" value="1"/>
</dbReference>
<dbReference type="EMBL" id="PPSW01000008">
    <property type="protein sequence ID" value="TLX47913.1"/>
    <property type="molecule type" value="Genomic_DNA"/>
</dbReference>
<dbReference type="Gene3D" id="3.40.1660.10">
    <property type="entry name" value="EreA-like (biosynthetic domain)"/>
    <property type="match status" value="1"/>
</dbReference>
<dbReference type="GO" id="GO:0046677">
    <property type="term" value="P:response to antibiotic"/>
    <property type="evidence" value="ECO:0007669"/>
    <property type="project" value="InterPro"/>
</dbReference>
<protein>
    <recommendedName>
        <fullName evidence="3">Erythromycin esterase</fullName>
    </recommendedName>
</protein>
<dbReference type="Proteomes" id="UP000309186">
    <property type="component" value="Unassembled WGS sequence"/>
</dbReference>
<gene>
    <name evidence="1" type="ORF">C1E24_06660</name>
</gene>
<dbReference type="Gene3D" id="1.20.1440.30">
    <property type="entry name" value="Biosynthetic Protein domain"/>
    <property type="match status" value="1"/>
</dbReference>
<accession>A0A5R9Q438</accession>
<dbReference type="Pfam" id="PF05139">
    <property type="entry name" value="Erythro_esteras"/>
    <property type="match status" value="1"/>
</dbReference>
<dbReference type="PANTHER" id="PTHR31299">
    <property type="entry name" value="ESTERASE, PUTATIVE (AFU_ORTHOLOGUE AFUA_1G05850)-RELATED"/>
    <property type="match status" value="1"/>
</dbReference>
<dbReference type="RefSeq" id="WP_138479929.1">
    <property type="nucleotide sequence ID" value="NZ_PPSW01000008.1"/>
</dbReference>
<dbReference type="Gene3D" id="3.30.1870.10">
    <property type="entry name" value="EreA-like, domain 2"/>
    <property type="match status" value="1"/>
</dbReference>
<name>A0A5R9Q438_9GAMM</name>
<proteinExistence type="predicted"/>
<organism evidence="1 2">
    <name type="scientific">Pseudoalteromonas phenolica</name>
    <dbReference type="NCBI Taxonomy" id="161398"/>
    <lineage>
        <taxon>Bacteria</taxon>
        <taxon>Pseudomonadati</taxon>
        <taxon>Pseudomonadota</taxon>
        <taxon>Gammaproteobacteria</taxon>
        <taxon>Alteromonadales</taxon>
        <taxon>Pseudoalteromonadaceae</taxon>
        <taxon>Pseudoalteromonas</taxon>
    </lineage>
</organism>
<dbReference type="AlphaFoldDB" id="A0A5R9Q438"/>
<comment type="caution">
    <text evidence="1">The sequence shown here is derived from an EMBL/GenBank/DDBJ whole genome shotgun (WGS) entry which is preliminary data.</text>
</comment>
<evidence type="ECO:0000313" key="1">
    <source>
        <dbReference type="EMBL" id="TLX47913.1"/>
    </source>
</evidence>
<reference evidence="1 2" key="1">
    <citation type="submission" date="2018-01" db="EMBL/GenBank/DDBJ databases">
        <title>Co-occurrence of chitin degradation, pigmentation and bioactivity in marine Pseudoalteromonas.</title>
        <authorList>
            <person name="Paulsen S."/>
            <person name="Gram L."/>
            <person name="Machado H."/>
        </authorList>
    </citation>
    <scope>NUCLEOTIDE SEQUENCE [LARGE SCALE GENOMIC DNA]</scope>
    <source>
        <strain evidence="1 2">S3663</strain>
    </source>
</reference>
<dbReference type="PANTHER" id="PTHR31299:SF0">
    <property type="entry name" value="ESTERASE, PUTATIVE (AFU_ORTHOLOGUE AFUA_1G05850)-RELATED"/>
    <property type="match status" value="1"/>
</dbReference>
<dbReference type="InterPro" id="IPR052036">
    <property type="entry name" value="Hydrolase/PRTase-associated"/>
</dbReference>
<sequence length="446" mass="50025">MKSQFKHVATLATVIFMFGCGGGSSTTQNDSVVTEVSTSTSTDSVNTRAYEQYVVTHAMQLDSLTDNNNTSDLAQITAHFNDKRIVQLGESTHGSKQMNQIKTRLIKYLHQNHDYNVVAFESSMYSCNLKLETNIKTAQSLLTSCAFGIWHSDEVLELFDYIIETQSTDRPLKLAGYDVQFSSGNYPASSLHDYYEQIITQNQLTPNFDITTHLQQYINTGDAGIRCRDNKQCEQFEDTYLDAIASLELITHYFESLGNDFVLPTAITKSQHFRLLMLKADIEGGVSAGMKARDTGMAENFITLAEDIYPNEKVVIWAHNFHISESYPSQYYQDKFMGALLNDYYSDELYTVGIYMLSGESGNNNRRPVPVTAHQADSLESIVQATSLAPLFLPLSKENQSGSSDDWLHTQTRAKEWGEGNAEVVLSENYDALIVIDTSSLPDYLD</sequence>